<keyword evidence="2" id="KW-1185">Reference proteome</keyword>
<dbReference type="EMBL" id="CM047749">
    <property type="protein sequence ID" value="KAJ0009720.1"/>
    <property type="molecule type" value="Genomic_DNA"/>
</dbReference>
<gene>
    <name evidence="1" type="ORF">Pint_33275</name>
</gene>
<organism evidence="1 2">
    <name type="scientific">Pistacia integerrima</name>
    <dbReference type="NCBI Taxonomy" id="434235"/>
    <lineage>
        <taxon>Eukaryota</taxon>
        <taxon>Viridiplantae</taxon>
        <taxon>Streptophyta</taxon>
        <taxon>Embryophyta</taxon>
        <taxon>Tracheophyta</taxon>
        <taxon>Spermatophyta</taxon>
        <taxon>Magnoliopsida</taxon>
        <taxon>eudicotyledons</taxon>
        <taxon>Gunneridae</taxon>
        <taxon>Pentapetalae</taxon>
        <taxon>rosids</taxon>
        <taxon>malvids</taxon>
        <taxon>Sapindales</taxon>
        <taxon>Anacardiaceae</taxon>
        <taxon>Pistacia</taxon>
    </lineage>
</organism>
<protein>
    <submittedName>
        <fullName evidence="1">Uncharacterized protein</fullName>
    </submittedName>
</protein>
<evidence type="ECO:0000313" key="2">
    <source>
        <dbReference type="Proteomes" id="UP001163603"/>
    </source>
</evidence>
<evidence type="ECO:0000313" key="1">
    <source>
        <dbReference type="EMBL" id="KAJ0009720.1"/>
    </source>
</evidence>
<reference evidence="2" key="1">
    <citation type="journal article" date="2023" name="G3 (Bethesda)">
        <title>Genome assembly and association tests identify interacting loci associated with vigor, precocity, and sex in interspecific pistachio rootstocks.</title>
        <authorList>
            <person name="Palmer W."/>
            <person name="Jacygrad E."/>
            <person name="Sagayaradj S."/>
            <person name="Cavanaugh K."/>
            <person name="Han R."/>
            <person name="Bertier L."/>
            <person name="Beede B."/>
            <person name="Kafkas S."/>
            <person name="Golino D."/>
            <person name="Preece J."/>
            <person name="Michelmore R."/>
        </authorList>
    </citation>
    <scope>NUCLEOTIDE SEQUENCE [LARGE SCALE GENOMIC DNA]</scope>
</reference>
<comment type="caution">
    <text evidence="1">The sequence shown here is derived from an EMBL/GenBank/DDBJ whole genome shotgun (WGS) entry which is preliminary data.</text>
</comment>
<name>A0ACC0X2J2_9ROSI</name>
<proteinExistence type="predicted"/>
<sequence length="54" mass="6211">MIFLCLAHSVAPDLTSNIVFASTVHEEWEDFRQHFAQGNAPRIYQIQKSIASYE</sequence>
<accession>A0ACC0X2J2</accession>
<dbReference type="Proteomes" id="UP001163603">
    <property type="component" value="Chromosome 14"/>
</dbReference>